<comment type="similarity">
    <text evidence="2 7">Belongs to the XK family.</text>
</comment>
<organism evidence="9 10">
    <name type="scientific">Littorina saxatilis</name>
    <dbReference type="NCBI Taxonomy" id="31220"/>
    <lineage>
        <taxon>Eukaryota</taxon>
        <taxon>Metazoa</taxon>
        <taxon>Spiralia</taxon>
        <taxon>Lophotrochozoa</taxon>
        <taxon>Mollusca</taxon>
        <taxon>Gastropoda</taxon>
        <taxon>Caenogastropoda</taxon>
        <taxon>Littorinimorpha</taxon>
        <taxon>Littorinoidea</taxon>
        <taxon>Littorinidae</taxon>
        <taxon>Littorina</taxon>
    </lineage>
</organism>
<feature type="transmembrane region" description="Helical" evidence="7">
    <location>
        <begin position="81"/>
        <end position="99"/>
    </location>
</feature>
<feature type="compositionally biased region" description="Basic and acidic residues" evidence="8">
    <location>
        <begin position="896"/>
        <end position="906"/>
    </location>
</feature>
<dbReference type="Pfam" id="PF09815">
    <property type="entry name" value="XK-related"/>
    <property type="match status" value="1"/>
</dbReference>
<evidence type="ECO:0000256" key="4">
    <source>
        <dbReference type="ARBA" id="ARBA00022692"/>
    </source>
</evidence>
<dbReference type="AlphaFoldDB" id="A0AAN9GAY1"/>
<keyword evidence="5 7" id="KW-1133">Transmembrane helix</keyword>
<dbReference type="GO" id="GO:0005886">
    <property type="term" value="C:plasma membrane"/>
    <property type="evidence" value="ECO:0007669"/>
    <property type="project" value="UniProtKB-SubCell"/>
</dbReference>
<dbReference type="Proteomes" id="UP001374579">
    <property type="component" value="Unassembled WGS sequence"/>
</dbReference>
<reference evidence="9 10" key="1">
    <citation type="submission" date="2024-02" db="EMBL/GenBank/DDBJ databases">
        <title>Chromosome-scale genome assembly of the rough periwinkle Littorina saxatilis.</title>
        <authorList>
            <person name="De Jode A."/>
            <person name="Faria R."/>
            <person name="Formenti G."/>
            <person name="Sims Y."/>
            <person name="Smith T.P."/>
            <person name="Tracey A."/>
            <person name="Wood J.M.D."/>
            <person name="Zagrodzka Z.B."/>
            <person name="Johannesson K."/>
            <person name="Butlin R.K."/>
            <person name="Leder E.H."/>
        </authorList>
    </citation>
    <scope>NUCLEOTIDE SEQUENCE [LARGE SCALE GENOMIC DNA]</scope>
    <source>
        <strain evidence="9">Snail1</strain>
        <tissue evidence="9">Muscle</tissue>
    </source>
</reference>
<keyword evidence="6 7" id="KW-0472">Membrane</keyword>
<feature type="transmembrane region" description="Helical" evidence="7">
    <location>
        <begin position="119"/>
        <end position="141"/>
    </location>
</feature>
<evidence type="ECO:0000256" key="8">
    <source>
        <dbReference type="SAM" id="MobiDB-lite"/>
    </source>
</evidence>
<evidence type="ECO:0000256" key="6">
    <source>
        <dbReference type="ARBA" id="ARBA00023136"/>
    </source>
</evidence>
<evidence type="ECO:0000256" key="7">
    <source>
        <dbReference type="RuleBase" id="RU910716"/>
    </source>
</evidence>
<name>A0AAN9GAY1_9CAEN</name>
<proteinExistence type="inferred from homology"/>
<evidence type="ECO:0000313" key="10">
    <source>
        <dbReference type="Proteomes" id="UP001374579"/>
    </source>
</evidence>
<evidence type="ECO:0000256" key="1">
    <source>
        <dbReference type="ARBA" id="ARBA00004651"/>
    </source>
</evidence>
<feature type="compositionally biased region" description="Basic and acidic residues" evidence="8">
    <location>
        <begin position="788"/>
        <end position="866"/>
    </location>
</feature>
<dbReference type="InterPro" id="IPR050895">
    <property type="entry name" value="XK-related_scramblase"/>
</dbReference>
<accession>A0AAN9GAY1</accession>
<dbReference type="PANTHER" id="PTHR16024">
    <property type="entry name" value="XK-RELATED PROTEIN"/>
    <property type="match status" value="1"/>
</dbReference>
<comment type="caution">
    <text evidence="9">The sequence shown here is derived from an EMBL/GenBank/DDBJ whole genome shotgun (WGS) entry which is preliminary data.</text>
</comment>
<feature type="compositionally biased region" description="Polar residues" evidence="8">
    <location>
        <begin position="945"/>
        <end position="955"/>
    </location>
</feature>
<dbReference type="InterPro" id="IPR018629">
    <property type="entry name" value="XK-rel"/>
</dbReference>
<feature type="compositionally biased region" description="Basic and acidic residues" evidence="8">
    <location>
        <begin position="982"/>
        <end position="1018"/>
    </location>
</feature>
<evidence type="ECO:0000256" key="2">
    <source>
        <dbReference type="ARBA" id="ARBA00008789"/>
    </source>
</evidence>
<dbReference type="EMBL" id="JBAMIC010000011">
    <property type="protein sequence ID" value="KAK7100939.1"/>
    <property type="molecule type" value="Genomic_DNA"/>
</dbReference>
<feature type="transmembrane region" description="Helical" evidence="7">
    <location>
        <begin position="277"/>
        <end position="299"/>
    </location>
</feature>
<evidence type="ECO:0000256" key="3">
    <source>
        <dbReference type="ARBA" id="ARBA00022475"/>
    </source>
</evidence>
<feature type="transmembrane region" description="Helical" evidence="7">
    <location>
        <begin position="219"/>
        <end position="238"/>
    </location>
</feature>
<feature type="transmembrane region" description="Helical" evidence="7">
    <location>
        <begin position="44"/>
        <end position="69"/>
    </location>
</feature>
<feature type="transmembrane region" description="Helical" evidence="7">
    <location>
        <begin position="148"/>
        <end position="168"/>
    </location>
</feature>
<keyword evidence="3" id="KW-1003">Cell membrane</keyword>
<feature type="compositionally biased region" description="Basic and acidic residues" evidence="8">
    <location>
        <begin position="956"/>
        <end position="971"/>
    </location>
</feature>
<sequence>MATRCLSTCFGLYVLLSLMTHLAELVLSTMLAYTLYTDVIYRDVFFALTAGVLIIPLVTIQLVSAIFLLRRRGDSMTSGEAVCMALLHVLQLGFIWRHVSVLKERDALAKKNDLSELFVLRLTFTFAAGFPLVLIQLYLVLTEAELSWSWIVYASLVASVLSTTWAVASFRRSHETVGRDTDSVVLSWPGSLFRLLWRVGEIVARVISLTLFATLYREWVFLVLGFHWVIMLLCLSIPQAKSADWCGSTLTHRVAFCVVTSYSYIFCYINVSRVRTAVWYTLYYVIMFLENGTLSIVWLTKSESESFTSRYLLVFISTLAFFAAMVCLAVYYKYFHVTTDSCPDLAKASGVCVAKDTSGGCICSTHHHRHNHHPPHPSNNPAQLPYTSGWMSQYHSALTSGQYYKHAMHDSLLDSASEHASMTTAGSVNHRLQHKLTAMERDSAARVAVLGHHHNGAVLGHHHSGGRRGGGGERCGGCTCRDDAGSVVSCQTSRSVTSCPHRRFLKTSRSDLTDTTSVLTLASGASHNLGYEGSDESQCNAVPAWLPAGESLIAKHLMAPDSVPGESAPGGNRRQDKAMEHYRYLLKQEAQRWASTTPDGYSTDHTVLEWSKLPVTHLGPNVWGINEPDSDQCHACCRCSELSPGDSEVSSIFKAVHRDGCEGCCCGGGGGEGGGDAVYGVPAGGVVGRHHHLHPLKGHRKNTSSSDSEGAGCPCCHEHQEGGRYYHSQPDVYTISHKDLPGDCEGQGQGQEKYRVKQSVSDSEGLSRRQGGVFKKSSKHVDRKRKDRDHSADGRSPRDHSDGGRYTRDHSGEGRSVRDHSDEGGRSSRDHVGNGRSSRDHSGGRSKNRQDSTPERAGVHKKKDADSSSVSKSDPDSHRSEVKDSHVPSKLQVKAIAEKSDDDSPVRQKPITSSSSTSSSSIPTSEPIYANISAHIHRQQKQHQKPQTTSNSTDGFSDKLKDIESADLRDQNEDDAQNKLNKNNDLRTKRLQLKNEDVQNKANKDKRCPRGQPEEGEHPLTNLKSSRPDRHGRHPTGGKDPWYVCSESEDSALPPETFSSSVDDGFTATDLDDSDGSIELII</sequence>
<feature type="compositionally biased region" description="Low complexity" evidence="8">
    <location>
        <begin position="910"/>
        <end position="928"/>
    </location>
</feature>
<feature type="region of interest" description="Disordered" evidence="8">
    <location>
        <begin position="736"/>
        <end position="1073"/>
    </location>
</feature>
<dbReference type="PANTHER" id="PTHR16024:SF4">
    <property type="entry name" value="XK-RELATED PROTEIN"/>
    <property type="match status" value="1"/>
</dbReference>
<feature type="transmembrane region" description="Helical" evidence="7">
    <location>
        <begin position="250"/>
        <end position="271"/>
    </location>
</feature>
<comment type="subcellular location">
    <subcellularLocation>
        <location evidence="1">Cell membrane</location>
        <topology evidence="1">Multi-pass membrane protein</topology>
    </subcellularLocation>
    <subcellularLocation>
        <location evidence="7">Membrane</location>
        <topology evidence="7">Multi-pass membrane protein</topology>
    </subcellularLocation>
</comment>
<feature type="compositionally biased region" description="Basic and acidic residues" evidence="8">
    <location>
        <begin position="873"/>
        <end position="887"/>
    </location>
</feature>
<feature type="transmembrane region" description="Helical" evidence="7">
    <location>
        <begin position="311"/>
        <end position="332"/>
    </location>
</feature>
<evidence type="ECO:0000256" key="5">
    <source>
        <dbReference type="ARBA" id="ARBA00022989"/>
    </source>
</evidence>
<keyword evidence="4 7" id="KW-0812">Transmembrane</keyword>
<keyword evidence="10" id="KW-1185">Reference proteome</keyword>
<gene>
    <name evidence="9" type="ORF">V1264_023801</name>
</gene>
<feature type="compositionally biased region" description="Basic residues" evidence="8">
    <location>
        <begin position="776"/>
        <end position="787"/>
    </location>
</feature>
<evidence type="ECO:0000313" key="9">
    <source>
        <dbReference type="EMBL" id="KAK7100939.1"/>
    </source>
</evidence>
<protein>
    <recommendedName>
        <fullName evidence="7">XK-related protein</fullName>
    </recommendedName>
</protein>
<feature type="compositionally biased region" description="Basic residues" evidence="8">
    <location>
        <begin position="935"/>
        <end position="944"/>
    </location>
</feature>